<name>A0A0C5VFY2_9GAMM</name>
<feature type="compositionally biased region" description="Acidic residues" evidence="5">
    <location>
        <begin position="740"/>
        <end position="754"/>
    </location>
</feature>
<organism evidence="7 8">
    <name type="scientific">Gynuella sunshinyii YC6258</name>
    <dbReference type="NCBI Taxonomy" id="1445510"/>
    <lineage>
        <taxon>Bacteria</taxon>
        <taxon>Pseudomonadati</taxon>
        <taxon>Pseudomonadota</taxon>
        <taxon>Gammaproteobacteria</taxon>
        <taxon>Oceanospirillales</taxon>
        <taxon>Saccharospirillaceae</taxon>
        <taxon>Gynuella</taxon>
    </lineage>
</organism>
<feature type="chain" id="PRO_5002194526" evidence="6">
    <location>
        <begin position="20"/>
        <end position="1108"/>
    </location>
</feature>
<feature type="compositionally biased region" description="Basic and acidic residues" evidence="5">
    <location>
        <begin position="690"/>
        <end position="699"/>
    </location>
</feature>
<dbReference type="RefSeq" id="WP_052830115.1">
    <property type="nucleotide sequence ID" value="NZ_CP007142.1"/>
</dbReference>
<dbReference type="SUPFAM" id="SSF103647">
    <property type="entry name" value="TSP type-3 repeat"/>
    <property type="match status" value="5"/>
</dbReference>
<dbReference type="OrthoDB" id="6089850at2"/>
<comment type="subcellular location">
    <subcellularLocation>
        <location evidence="1">Secreted</location>
    </subcellularLocation>
</comment>
<feature type="compositionally biased region" description="Acidic residues" evidence="5">
    <location>
        <begin position="1009"/>
        <end position="1053"/>
    </location>
</feature>
<protein>
    <submittedName>
        <fullName evidence="7">AAA ATPase containing von Willebrand factor type A (VWA) domain</fullName>
    </submittedName>
</protein>
<feature type="compositionally biased region" description="Acidic residues" evidence="5">
    <location>
        <begin position="612"/>
        <end position="627"/>
    </location>
</feature>
<reference evidence="7 8" key="1">
    <citation type="submission" date="2014-01" db="EMBL/GenBank/DDBJ databases">
        <title>Full genme sequencing of cellulolytic bacterium Gynuella sunshinyii YC6258T gen. nov., sp. nov.</title>
        <authorList>
            <person name="Khan H."/>
            <person name="Chung E.J."/>
            <person name="Chung Y.R."/>
        </authorList>
    </citation>
    <scope>NUCLEOTIDE SEQUENCE [LARGE SCALE GENOMIC DNA]</scope>
    <source>
        <strain evidence="7 8">YC6258</strain>
    </source>
</reference>
<evidence type="ECO:0000256" key="6">
    <source>
        <dbReference type="SAM" id="SignalP"/>
    </source>
</evidence>
<feature type="compositionally biased region" description="Acidic residues" evidence="5">
    <location>
        <begin position="432"/>
        <end position="445"/>
    </location>
</feature>
<dbReference type="Proteomes" id="UP000032266">
    <property type="component" value="Chromosome"/>
</dbReference>
<keyword evidence="4" id="KW-0106">Calcium</keyword>
<keyword evidence="3 6" id="KW-0732">Signal</keyword>
<feature type="compositionally biased region" description="Acidic residues" evidence="5">
    <location>
        <begin position="387"/>
        <end position="402"/>
    </location>
</feature>
<dbReference type="PATRIC" id="fig|1445510.3.peg.1431"/>
<evidence type="ECO:0000256" key="3">
    <source>
        <dbReference type="ARBA" id="ARBA00022729"/>
    </source>
</evidence>
<feature type="compositionally biased region" description="Acidic residues" evidence="5">
    <location>
        <begin position="462"/>
        <end position="477"/>
    </location>
</feature>
<dbReference type="NCBIfam" id="TIGR03501">
    <property type="entry name" value="GlyGly_CTERM"/>
    <property type="match status" value="1"/>
</dbReference>
<evidence type="ECO:0000313" key="8">
    <source>
        <dbReference type="Proteomes" id="UP000032266"/>
    </source>
</evidence>
<keyword evidence="8" id="KW-1185">Reference proteome</keyword>
<feature type="signal peptide" evidence="6">
    <location>
        <begin position="1"/>
        <end position="19"/>
    </location>
</feature>
<dbReference type="KEGG" id="gsn:YC6258_01464"/>
<evidence type="ECO:0000256" key="2">
    <source>
        <dbReference type="ARBA" id="ARBA00022525"/>
    </source>
</evidence>
<dbReference type="Pfam" id="PF18884">
    <property type="entry name" value="TSP3_bac"/>
    <property type="match status" value="6"/>
</dbReference>
<feature type="compositionally biased region" description="Low complexity" evidence="5">
    <location>
        <begin position="321"/>
        <end position="332"/>
    </location>
</feature>
<evidence type="ECO:0000256" key="5">
    <source>
        <dbReference type="SAM" id="MobiDB-lite"/>
    </source>
</evidence>
<feature type="region of interest" description="Disordered" evidence="5">
    <location>
        <begin position="891"/>
        <end position="1089"/>
    </location>
</feature>
<keyword evidence="2" id="KW-0964">Secreted</keyword>
<dbReference type="Gene3D" id="4.10.1080.10">
    <property type="entry name" value="TSP type-3 repeat"/>
    <property type="match status" value="4"/>
</dbReference>
<dbReference type="InterPro" id="IPR028974">
    <property type="entry name" value="TSP_type-3_rpt"/>
</dbReference>
<dbReference type="STRING" id="1445510.YC6258_01464"/>
<sequence>MRQFFGFCVLLCVTIYTPAAVTDIAFSQDSNSSTATEVLEPHTPRTWSNVAVTSEGVAVDVQVELMNTFPGSVETGLSGDDLVVYLNRNDTNCSICQDVYEAQIRYSFVNHDDQTPVELSSVFTIKDIDGWSDGDYETLFSPLENIVGASINYDADLSIVPDLSLKNMVLKGLADRNVSDPQAAASITFTKTSSITIYYTRMHADDANVSSAFYMDGNLTPGFYTLEVPFTREHAALGAVNIATYNSSDVPVSGTSATADADIAVYIDGVESCTTTSDSEGNWRCDLSGLSDGQHNITVYAIAPASVAPGFIYEYSDTTITTGDQDGDGTLDSNDAFPTDPTEDTDTDHDGIGNNADNDDDGDGYTDSDETAAGTDPLDASSVPADQDNDGVSDATDDDIDGDGTLNGDDAFPTDPAEDTDTDHDGTGNNADNDDDNDGYTDSDENAAGSDPLDASSIPADQDNDGVSDATDDDIDGDGTLNGDDAFPTDPTEDTDTDHDGIGNNADNDDDGDGYTDSDENTAGTDPLDASSVPADQDNDGVSDATDDDIDGDGTLNGDDAFPTDPAEDTDTDHDGIGNNADNDDDGDGYTDSDENTAGTDPLDPSSMPADQDNDGVSDATDDDIDGDGTLNGDDAFPTDPAEDTDTDHDGIGNNTDNDDDNDGIPDSIESSTEDSDGDGLVNSLDPDSDNDRIPDRLESGFTSTDSDGDGINDSLDVDITAGVDADNDGIDDNVALSDSDGDGVADLFDLDSDNDGRPDSRESGLGISDDDHDQIPDQADPDFVAGGIDANNDGIEDSTVLTDTDHDGIPDYLDTDSDNDGIADSAENGASGLDNDGDGIDDAFDMDFVHGIDANITDINGDGVADTMIAIDSDANNTLDTLITELDTDHDGFPDYQDLDSDNDGLPDATEANTDSDQDGLGDNDILETDPVDTDHDGIPDFQDTDSDGDGITDISESGNGELDQNGDGQVDNTTDSDGDGIADDVDLNDGAWGTDEDTDGDGIGNDLDSDDDNDGLPDVDEAPGDADGDGLDNSQDPDSDNDGIIDGEDDTPTVANPTPGTGTPGNDNTGSESGDGGVNVSVSNGGSMPVWALLILPLLTYLRSKK</sequence>
<gene>
    <name evidence="7" type="ORF">YC6258_01464</name>
</gene>
<evidence type="ECO:0000313" key="7">
    <source>
        <dbReference type="EMBL" id="AJQ93512.1"/>
    </source>
</evidence>
<feature type="compositionally biased region" description="Acidic residues" evidence="5">
    <location>
        <begin position="915"/>
        <end position="933"/>
    </location>
</feature>
<dbReference type="InterPro" id="IPR020008">
    <property type="entry name" value="GlyGly_CTERM"/>
</dbReference>
<feature type="compositionally biased region" description="Acidic residues" evidence="5">
    <location>
        <begin position="582"/>
        <end position="595"/>
    </location>
</feature>
<proteinExistence type="predicted"/>
<dbReference type="PANTHER" id="PTHR10199:SF119">
    <property type="entry name" value="RE20510P"/>
    <property type="match status" value="1"/>
</dbReference>
<feature type="region of interest" description="Disordered" evidence="5">
    <location>
        <begin position="321"/>
        <end position="838"/>
    </location>
</feature>
<accession>A0A0C5VFY2</accession>
<dbReference type="AlphaFoldDB" id="A0A0C5VFY2"/>
<feature type="compositionally biased region" description="Acidic residues" evidence="5">
    <location>
        <begin position="507"/>
        <end position="520"/>
    </location>
</feature>
<feature type="compositionally biased region" description="Acidic residues" evidence="5">
    <location>
        <begin position="357"/>
        <end position="370"/>
    </location>
</feature>
<feature type="compositionally biased region" description="Low complexity" evidence="5">
    <location>
        <begin position="478"/>
        <end position="490"/>
    </location>
</feature>
<dbReference type="PANTHER" id="PTHR10199">
    <property type="entry name" value="THROMBOSPONDIN"/>
    <property type="match status" value="1"/>
</dbReference>
<dbReference type="EMBL" id="CP007142">
    <property type="protein sequence ID" value="AJQ93512.1"/>
    <property type="molecule type" value="Genomic_DNA"/>
</dbReference>
<evidence type="ECO:0000256" key="1">
    <source>
        <dbReference type="ARBA" id="ARBA00004613"/>
    </source>
</evidence>
<dbReference type="InterPro" id="IPR059100">
    <property type="entry name" value="TSP3_bac"/>
</dbReference>
<dbReference type="HOGENOM" id="CLU_282104_0_0_6"/>
<feature type="compositionally biased region" description="Acidic residues" evidence="5">
    <location>
        <begin position="976"/>
        <end position="989"/>
    </location>
</feature>
<evidence type="ECO:0000256" key="4">
    <source>
        <dbReference type="ARBA" id="ARBA00022837"/>
    </source>
</evidence>
<dbReference type="GO" id="GO:0005509">
    <property type="term" value="F:calcium ion binding"/>
    <property type="evidence" value="ECO:0007669"/>
    <property type="project" value="InterPro"/>
</dbReference>
<feature type="compositionally biased region" description="Acidic residues" evidence="5">
    <location>
        <begin position="537"/>
        <end position="552"/>
    </location>
</feature>
<feature type="compositionally biased region" description="Low complexity" evidence="5">
    <location>
        <begin position="1054"/>
        <end position="1089"/>
    </location>
</feature>